<reference evidence="2" key="1">
    <citation type="submission" date="2022-03" db="EMBL/GenBank/DDBJ databases">
        <title>Draft genome sequence of Aduncisulcus paluster, a free-living microaerophilic Fornicata.</title>
        <authorList>
            <person name="Yuyama I."/>
            <person name="Kume K."/>
            <person name="Tamura T."/>
            <person name="Inagaki Y."/>
            <person name="Hashimoto T."/>
        </authorList>
    </citation>
    <scope>NUCLEOTIDE SEQUENCE</scope>
    <source>
        <strain evidence="2">NY0171</strain>
    </source>
</reference>
<feature type="non-terminal residue" evidence="2">
    <location>
        <position position="310"/>
    </location>
</feature>
<dbReference type="EMBL" id="BQXS01011107">
    <property type="protein sequence ID" value="GKT35974.1"/>
    <property type="molecule type" value="Genomic_DNA"/>
</dbReference>
<comment type="caution">
    <text evidence="2">The sequence shown here is derived from an EMBL/GenBank/DDBJ whole genome shotgun (WGS) entry which is preliminary data.</text>
</comment>
<feature type="compositionally biased region" description="Low complexity" evidence="1">
    <location>
        <begin position="173"/>
        <end position="191"/>
    </location>
</feature>
<feature type="compositionally biased region" description="Polar residues" evidence="1">
    <location>
        <begin position="163"/>
        <end position="172"/>
    </location>
</feature>
<sequence length="310" mass="35156">MNNILTRKKQILLELQRKHTHLQKELDSYVRIIGKRCQSSHIIEEIPDSQNSMGCFESTSKYTMPETERISVETERLSVKTDRTHLIPKDGISPRDTSSSTDSSSLDSNSDENRDIYQSIEHLNECSPRKDAPSGLFSPWNSGECISSITYIEKSDSDSSLSECQFSHQLNQSRSAPLTPSSSPSPVSSSRFPSAQIPIICIDNELATTAVSKKSTENIRMFFEEIDISMNEEETTHSSILNTSSTTVKDDNPSALSENSYIEDSEDSYEHVYHFTHSKEFPWEKEDDIEFTNRSFSVPHPKTDLPEKIR</sequence>
<organism evidence="2 3">
    <name type="scientific">Aduncisulcus paluster</name>
    <dbReference type="NCBI Taxonomy" id="2918883"/>
    <lineage>
        <taxon>Eukaryota</taxon>
        <taxon>Metamonada</taxon>
        <taxon>Carpediemonas-like organisms</taxon>
        <taxon>Aduncisulcus</taxon>
    </lineage>
</organism>
<evidence type="ECO:0000313" key="3">
    <source>
        <dbReference type="Proteomes" id="UP001057375"/>
    </source>
</evidence>
<protein>
    <submittedName>
        <fullName evidence="2">Uncharacterized protein</fullName>
    </submittedName>
</protein>
<feature type="compositionally biased region" description="Low complexity" evidence="1">
    <location>
        <begin position="94"/>
        <end position="108"/>
    </location>
</feature>
<evidence type="ECO:0000256" key="1">
    <source>
        <dbReference type="SAM" id="MobiDB-lite"/>
    </source>
</evidence>
<name>A0ABQ5KU49_9EUKA</name>
<feature type="region of interest" description="Disordered" evidence="1">
    <location>
        <begin position="81"/>
        <end position="111"/>
    </location>
</feature>
<accession>A0ABQ5KU49</accession>
<proteinExistence type="predicted"/>
<dbReference type="Proteomes" id="UP001057375">
    <property type="component" value="Unassembled WGS sequence"/>
</dbReference>
<gene>
    <name evidence="2" type="ORF">ADUPG1_009024</name>
</gene>
<feature type="region of interest" description="Disordered" evidence="1">
    <location>
        <begin position="163"/>
        <end position="191"/>
    </location>
</feature>
<keyword evidence="3" id="KW-1185">Reference proteome</keyword>
<evidence type="ECO:0000313" key="2">
    <source>
        <dbReference type="EMBL" id="GKT35974.1"/>
    </source>
</evidence>